<dbReference type="PANTHER" id="PTHR12395">
    <property type="entry name" value="DOM-3 RELATED"/>
    <property type="match status" value="1"/>
</dbReference>
<evidence type="ECO:0000259" key="3">
    <source>
        <dbReference type="Pfam" id="PF08652"/>
    </source>
</evidence>
<dbReference type="GO" id="GO:0004518">
    <property type="term" value="F:nuclease activity"/>
    <property type="evidence" value="ECO:0007669"/>
    <property type="project" value="UniProtKB-KW"/>
</dbReference>
<dbReference type="GO" id="GO:0110155">
    <property type="term" value="P:NAD-cap decapping"/>
    <property type="evidence" value="ECO:0007669"/>
    <property type="project" value="TreeGrafter"/>
</dbReference>
<dbReference type="PANTHER" id="PTHR12395:SF9">
    <property type="entry name" value="DECAPPING AND EXORIBONUCLEASE PROTEIN"/>
    <property type="match status" value="1"/>
</dbReference>
<dbReference type="EC" id="3.6.1.-" evidence="2"/>
<keyword evidence="2" id="KW-0378">Hydrolase</keyword>
<dbReference type="AlphaFoldDB" id="A0A2L2YAR4"/>
<keyword evidence="2" id="KW-0694">RNA-binding</keyword>
<comment type="cofactor">
    <cofactor evidence="2">
        <name>a divalent metal cation</name>
        <dbReference type="ChEBI" id="CHEBI:60240"/>
    </cofactor>
</comment>
<keyword evidence="2" id="KW-0539">Nucleus</keyword>
<dbReference type="GO" id="GO:0034353">
    <property type="term" value="F:mRNA 5'-diphosphatase activity"/>
    <property type="evidence" value="ECO:0007669"/>
    <property type="project" value="TreeGrafter"/>
</dbReference>
<evidence type="ECO:0000313" key="4">
    <source>
        <dbReference type="EMBL" id="LAA05077.1"/>
    </source>
</evidence>
<keyword evidence="2" id="KW-0479">Metal-binding</keyword>
<dbReference type="GO" id="GO:0000956">
    <property type="term" value="P:nuclear-transcribed mRNA catabolic process"/>
    <property type="evidence" value="ECO:0007669"/>
    <property type="project" value="TreeGrafter"/>
</dbReference>
<comment type="similarity">
    <text evidence="1 2">Belongs to the DXO/Dom3Z family.</text>
</comment>
<keyword evidence="2" id="KW-0547">Nucleotide-binding</keyword>
<protein>
    <recommendedName>
        <fullName evidence="2">Decapping nuclease</fullName>
        <ecNumber evidence="2">3.6.1.-</ecNumber>
    </recommendedName>
</protein>
<dbReference type="InterPro" id="IPR039039">
    <property type="entry name" value="RAI1-like_fam"/>
</dbReference>
<dbReference type="Pfam" id="PF08652">
    <property type="entry name" value="RAI1"/>
    <property type="match status" value="1"/>
</dbReference>
<dbReference type="InterPro" id="IPR013961">
    <property type="entry name" value="RAI1"/>
</dbReference>
<proteinExistence type="evidence at transcript level"/>
<keyword evidence="2" id="KW-0540">Nuclease</keyword>
<name>A0A2L2YAR4_PARTP</name>
<dbReference type="OrthoDB" id="10020793at2759"/>
<dbReference type="GO" id="GO:0000166">
    <property type="term" value="F:nucleotide binding"/>
    <property type="evidence" value="ECO:0007669"/>
    <property type="project" value="UniProtKB-KW"/>
</dbReference>
<feature type="domain" description="RAI1-like" evidence="3">
    <location>
        <begin position="20"/>
        <end position="359"/>
    </location>
</feature>
<comment type="function">
    <text evidence="2">Decapping enzyme for NAD-capped RNAs: specifically hydrolyzes the nicotinamide adenine dinucleotide (NAD) cap from a subset of RNAs by removing the entire NAD moiety from the 5'-end of an NAD-capped RNA.</text>
</comment>
<evidence type="ECO:0000256" key="1">
    <source>
        <dbReference type="ARBA" id="ARBA00006562"/>
    </source>
</evidence>
<reference evidence="4" key="1">
    <citation type="journal article" date="2016" name="Mol. Ecol. Resour.">
        <title>Evaluation of the impact of RNA preservation methods of spiders for de novo transcriptome assembly.</title>
        <authorList>
            <person name="Kono N."/>
            <person name="Nakamura H."/>
            <person name="Ito Y."/>
            <person name="Tomita M."/>
            <person name="Arakawa K."/>
        </authorList>
    </citation>
    <scope>NUCLEOTIDE SEQUENCE</scope>
    <source>
        <tissue evidence="4">Whole body</tissue>
    </source>
</reference>
<comment type="subcellular location">
    <subcellularLocation>
        <location evidence="2">Nucleus</location>
    </subcellularLocation>
</comment>
<accession>A0A2L2YAR4</accession>
<dbReference type="GO" id="GO:0005634">
    <property type="term" value="C:nucleus"/>
    <property type="evidence" value="ECO:0007669"/>
    <property type="project" value="UniProtKB-SubCell"/>
</dbReference>
<sequence>MSFDVRHPNAYNGRFPNFREPSEIGCFSLDGERRYHDDNHQLKYICMPNNFDYLDMDLNEGYDVAIRKEFGKKERLDSFLTWILHHQDQVQRCFKHQSSNELNIDFVCFRGLLTAVCNTIYENKDDWLICATKYKSVIYLCAFDTEQSIQRRETATERDKVMSFWGYKFEQYMSADSPTSSPDLSVPVNEKEEYCIVLKGRLNSHTILFSAEVDGKDPEYLNNPNAEPVSTKSYTELKTSRIITTHRQNQNFARFKLLKWWLQSFLAGIPKIICGFRDDQGVVRNLDIFPVHDIPKMAQNMWSPAATLNFSSCFLDFVKRCVKKDDPYVVYKFYWTPGSPITCEELKSPTEYQVLPEWYITNFKI</sequence>
<organism evidence="4">
    <name type="scientific">Parasteatoda tepidariorum</name>
    <name type="common">Common house spider</name>
    <name type="synonym">Achaearanea tepidariorum</name>
    <dbReference type="NCBI Taxonomy" id="114398"/>
    <lineage>
        <taxon>Eukaryota</taxon>
        <taxon>Metazoa</taxon>
        <taxon>Ecdysozoa</taxon>
        <taxon>Arthropoda</taxon>
        <taxon>Chelicerata</taxon>
        <taxon>Arachnida</taxon>
        <taxon>Araneae</taxon>
        <taxon>Araneomorphae</taxon>
        <taxon>Entelegynae</taxon>
        <taxon>Araneoidea</taxon>
        <taxon>Theridiidae</taxon>
        <taxon>Parasteatoda</taxon>
    </lineage>
</organism>
<dbReference type="GO" id="GO:0005829">
    <property type="term" value="C:cytosol"/>
    <property type="evidence" value="ECO:0007669"/>
    <property type="project" value="TreeGrafter"/>
</dbReference>
<dbReference type="EMBL" id="IAAA01010104">
    <property type="protein sequence ID" value="LAA05077.1"/>
    <property type="molecule type" value="mRNA"/>
</dbReference>
<dbReference type="GO" id="GO:0003723">
    <property type="term" value="F:RNA binding"/>
    <property type="evidence" value="ECO:0007669"/>
    <property type="project" value="UniProtKB-KW"/>
</dbReference>
<evidence type="ECO:0000256" key="2">
    <source>
        <dbReference type="RuleBase" id="RU367113"/>
    </source>
</evidence>
<dbReference type="GO" id="GO:0046872">
    <property type="term" value="F:metal ion binding"/>
    <property type="evidence" value="ECO:0007669"/>
    <property type="project" value="UniProtKB-KW"/>
</dbReference>